<evidence type="ECO:0000313" key="10">
    <source>
        <dbReference type="Proteomes" id="UP000249070"/>
    </source>
</evidence>
<dbReference type="RefSeq" id="WP_002288970.1">
    <property type="nucleotide sequence ID" value="NZ_AP026566.1"/>
</dbReference>
<reference evidence="2 11" key="4">
    <citation type="submission" date="2019-10" db="EMBL/GenBank/DDBJ databases">
        <title>Evolutionary dynamics of vancomycin-resistant Enterococcus faecium during gastrointestinal tract colonization and bloodstream infection in immunocompromised pediatric patients.</title>
        <authorList>
            <person name="Chilambi G.S."/>
            <person name="Nordstrom H.R."/>
            <person name="Evans D.R."/>
            <person name="Ferrolino J."/>
            <person name="Hayden R.T."/>
            <person name="Maron G.M."/>
            <person name="Vo A.N."/>
            <person name="Gilmore M.S."/>
            <person name="Wolf J."/>
            <person name="Rosch J.W."/>
            <person name="Van Tyne D."/>
        </authorList>
    </citation>
    <scope>NUCLEOTIDE SEQUENCE [LARGE SCALE GENOMIC DNA]</scope>
    <source>
        <strain evidence="2 11">VRECG27</strain>
    </source>
</reference>
<evidence type="ECO:0000313" key="6">
    <source>
        <dbReference type="EMBL" id="OOL80170.1"/>
    </source>
</evidence>
<dbReference type="Pfam" id="PF09860">
    <property type="entry name" value="DUF2087"/>
    <property type="match status" value="1"/>
</dbReference>
<evidence type="ECO:0000313" key="4">
    <source>
        <dbReference type="EMBL" id="KWX18824.1"/>
    </source>
</evidence>
<gene>
    <name evidence="4" type="ORF">AWT83_10220</name>
    <name evidence="6" type="ORF">B1P95_12515</name>
    <name evidence="7" type="ORF">DKP91_09460</name>
    <name evidence="3" type="ORF">GBM73_00590</name>
    <name evidence="2" type="ORF">GBM73_17770</name>
    <name evidence="5" type="ORF">KYX88_11085</name>
</gene>
<dbReference type="Proteomes" id="UP000469871">
    <property type="component" value="Unassembled WGS sequence"/>
</dbReference>
<reference evidence="5" key="5">
    <citation type="journal article" date="2022" name="J. Anim. Sci.">
        <title>Whole genome sequence analyses-based assessment of virulence potential and antimicrobial susceptibilities and resistance of Enterococcus faecium strains isolated from commercial swine and cattle probiotic products.</title>
        <authorList>
            <person name="Shridhar P.B."/>
            <person name="Amachawadi R.G."/>
            <person name="Tokach M."/>
            <person name="Patel I."/>
            <person name="Gangiredla J."/>
            <person name="Mammel M."/>
            <person name="Nagaraja T.G."/>
        </authorList>
    </citation>
    <scope>NUCLEOTIDE SEQUENCE</scope>
    <source>
        <strain evidence="5">EF215</strain>
    </source>
</reference>
<protein>
    <submittedName>
        <fullName evidence="2">DUF2087 domain-containing protein</fullName>
    </submittedName>
    <submittedName>
        <fullName evidence="4">Transcriptional regulator</fullName>
    </submittedName>
</protein>
<dbReference type="Proteomes" id="UP000191171">
    <property type="component" value="Unassembled WGS sequence"/>
</dbReference>
<evidence type="ECO:0000313" key="8">
    <source>
        <dbReference type="Proteomes" id="UP000070452"/>
    </source>
</evidence>
<evidence type="ECO:0000313" key="11">
    <source>
        <dbReference type="Proteomes" id="UP000469871"/>
    </source>
</evidence>
<evidence type="ECO:0000313" key="7">
    <source>
        <dbReference type="EMBL" id="PZM55443.1"/>
    </source>
</evidence>
<evidence type="ECO:0000313" key="3">
    <source>
        <dbReference type="EMBL" id="KAB7575896.1"/>
    </source>
</evidence>
<evidence type="ECO:0000259" key="1">
    <source>
        <dbReference type="Pfam" id="PF09860"/>
    </source>
</evidence>
<reference evidence="7 10" key="3">
    <citation type="submission" date="2018-05" db="EMBL/GenBank/DDBJ databases">
        <title>Vancomycin-resistant Enterococcus faecium strain from Chelyabinsk, Russia.</title>
        <authorList>
            <person name="Gostev V."/>
            <person name="Goncharov A."/>
            <person name="Kolodzhieva V."/>
            <person name="Suvorov A."/>
            <person name="Sidorenko S."/>
            <person name="Zueva L."/>
        </authorList>
    </citation>
    <scope>NUCLEOTIDE SEQUENCE [LARGE SCALE GENOMIC DNA]</scope>
    <source>
        <strain evidence="7 10">20</strain>
    </source>
</reference>
<dbReference type="EMBL" id="MVGJ01000082">
    <property type="protein sequence ID" value="OOL80170.1"/>
    <property type="molecule type" value="Genomic_DNA"/>
</dbReference>
<dbReference type="InterPro" id="IPR018656">
    <property type="entry name" value="DUF2087"/>
</dbReference>
<dbReference type="Proteomes" id="UP000070452">
    <property type="component" value="Unassembled WGS sequence"/>
</dbReference>
<dbReference type="EMBL" id="WEFP01000017">
    <property type="protein sequence ID" value="KAB7572118.1"/>
    <property type="molecule type" value="Genomic_DNA"/>
</dbReference>
<dbReference type="Proteomes" id="UP001139644">
    <property type="component" value="Unassembled WGS sequence"/>
</dbReference>
<accession>A0A132P937</accession>
<proteinExistence type="predicted"/>
<dbReference type="EMBL" id="WEFP01000001">
    <property type="protein sequence ID" value="KAB7575896.1"/>
    <property type="molecule type" value="Genomic_DNA"/>
</dbReference>
<reference evidence="4 8" key="1">
    <citation type="submission" date="2016-01" db="EMBL/GenBank/DDBJ databases">
        <title>Molecular Mechanisms for transfer of large genomic segments between Enterococcus faecium strains.</title>
        <authorList>
            <person name="Garcia-Solache M.A."/>
            <person name="Lebreton F."/>
            <person name="Mclaughlin R.E."/>
            <person name="Whiteaker J.D."/>
            <person name="Gilmore M.S."/>
            <person name="Rice L.B."/>
        </authorList>
    </citation>
    <scope>NUCLEOTIDE SEQUENCE [LARGE SCALE GENOMIC DNA]</scope>
    <source>
        <strain evidence="4 8">D344RRF x C68</strain>
    </source>
</reference>
<feature type="domain" description="DUF2087" evidence="1">
    <location>
        <begin position="23"/>
        <end position="91"/>
    </location>
</feature>
<dbReference type="EMBL" id="JAIFOC010000099">
    <property type="protein sequence ID" value="MBX4223352.1"/>
    <property type="molecule type" value="Genomic_DNA"/>
</dbReference>
<dbReference type="GeneID" id="66454662"/>
<dbReference type="Proteomes" id="UP000249070">
    <property type="component" value="Unassembled WGS sequence"/>
</dbReference>
<dbReference type="PATRIC" id="fig|1352.1358.peg.1336"/>
<name>A0A132P937_ENTFC</name>
<dbReference type="OMA" id="HYWRAEK"/>
<reference evidence="6 9" key="2">
    <citation type="submission" date="2017-02" db="EMBL/GenBank/DDBJ databases">
        <title>Clonality and virulence of isolates of VRE in Hematopoietic Stem Cell Transplanted (HSCT) patients.</title>
        <authorList>
            <person name="Marchi A.P."/>
            <person name="Martins R.C."/>
            <person name="Marie S.K."/>
            <person name="Levin A.S."/>
            <person name="Costa S.F."/>
        </authorList>
    </citation>
    <scope>NUCLEOTIDE SEQUENCE [LARGE SCALE GENOMIC DNA]</scope>
    <source>
        <strain evidence="6 9">LIM1759</strain>
    </source>
</reference>
<evidence type="ECO:0000313" key="5">
    <source>
        <dbReference type="EMBL" id="MBX4223352.1"/>
    </source>
</evidence>
<dbReference type="EMBL" id="LRHK01000001">
    <property type="protein sequence ID" value="KWX18824.1"/>
    <property type="molecule type" value="Genomic_DNA"/>
</dbReference>
<organism evidence="4 8">
    <name type="scientific">Enterococcus faecium</name>
    <name type="common">Streptococcus faecium</name>
    <dbReference type="NCBI Taxonomy" id="1352"/>
    <lineage>
        <taxon>Bacteria</taxon>
        <taxon>Bacillati</taxon>
        <taxon>Bacillota</taxon>
        <taxon>Bacilli</taxon>
        <taxon>Lactobacillales</taxon>
        <taxon>Enterococcaceae</taxon>
        <taxon>Enterococcus</taxon>
    </lineage>
</organism>
<evidence type="ECO:0000313" key="2">
    <source>
        <dbReference type="EMBL" id="KAB7572118.1"/>
    </source>
</evidence>
<evidence type="ECO:0000313" key="9">
    <source>
        <dbReference type="Proteomes" id="UP000191171"/>
    </source>
</evidence>
<comment type="caution">
    <text evidence="4">The sequence shown here is derived from an EMBL/GenBank/DDBJ whole genome shotgun (WGS) entry which is preliminary data.</text>
</comment>
<dbReference type="AlphaFoldDB" id="A0A132P937"/>
<sequence>MVYTYTEQEKMKVLDTFMNDGKVKQVPSSTKKKYILLKEVLKRFDHGVTYTETEVNSILLNVFSSGDYVEQRRYLITFGFFKRSSDGRAYQMMGIEN</sequence>
<dbReference type="EMBL" id="QHGU01000043">
    <property type="protein sequence ID" value="PZM55443.1"/>
    <property type="molecule type" value="Genomic_DNA"/>
</dbReference>